<proteinExistence type="predicted"/>
<keyword evidence="2" id="KW-1185">Reference proteome</keyword>
<gene>
    <name evidence="1" type="ORF">B0I03_10550</name>
</gene>
<evidence type="ECO:0000313" key="1">
    <source>
        <dbReference type="EMBL" id="RAK21618.1"/>
    </source>
</evidence>
<accession>A0A327YKT1</accession>
<dbReference type="AlphaFoldDB" id="A0A327YKT1"/>
<protein>
    <submittedName>
        <fullName evidence="1">Uncharacterized protein</fullName>
    </submittedName>
</protein>
<name>A0A327YKT1_9FLAO</name>
<dbReference type="EMBL" id="QLMI01000005">
    <property type="protein sequence ID" value="RAK21618.1"/>
    <property type="molecule type" value="Genomic_DNA"/>
</dbReference>
<dbReference type="RefSeq" id="WP_111567078.1">
    <property type="nucleotide sequence ID" value="NZ_QLMI01000005.1"/>
</dbReference>
<sequence>MNEERLYINGQELKLKPSAPLAYTLQVNDISGVANRQASFTRTISIPKCPENNIAMNFLGVAGNQSISPYIKNKINYYVGNDCVIYEGWGVISETTDDDYKLNIYDGVIDLFKAIENKTLDQLNLTEINHDKSLSGVTYTWNNDLNYKYILADYNGKLKYSGDTINIDYLVPSVKVSYLWDKTFSNYGMTYEGSVFSGADFQNLWMTYPKGTFTLLPEVGFFESSDINFSTNAGADSKRRFITYNTFSTSSGTTVINNVHVQVPVDGNYRIKISGNFKYRSNPSTVKCYTKLHIAYNKQPTTNPDTVGLGASTELSSFQNYGTAFDYNFIKPLTAGETFCLIVQGNAPLVSDDGSELSIEVTKIDNLAIDFNEALSQFKVTDFLKEILWRYSLTIFKDKYTNNYKFLTLDERIATADKVDWSDKFQRVKSEKYIYGDYAQKNNLKHKYNDENSNYNDGSIFVLNENLDDEKNIIESKIYTPEKELNATELPFQSHVYKLWNKEINENEGVQEVEYKVLDKRFYFLKAQDYTFSSPVTIGSEALIQATTATTAPIESYSGVSYNEVVTNYYGQIGNIISTANITTAEFNLTSTDIATFDFKKQYYIEQLGSYYLVNKINNWTPNKLVEVELIKIDNDLPRPDLTPPTTEELYITITGQTITNADAWTRIINIFFETNITTPYLQAVINDGSPVTILNSSPYSLLDIINPLGGTTTLKLQSMDGTVISNTTSWWG</sequence>
<comment type="caution">
    <text evidence="1">The sequence shown here is derived from an EMBL/GenBank/DDBJ whole genome shotgun (WGS) entry which is preliminary data.</text>
</comment>
<dbReference type="OrthoDB" id="910810at2"/>
<organism evidence="1 2">
    <name type="scientific">Flavobacterium aquaticum</name>
    <dbReference type="NCBI Taxonomy" id="1236486"/>
    <lineage>
        <taxon>Bacteria</taxon>
        <taxon>Pseudomonadati</taxon>
        <taxon>Bacteroidota</taxon>
        <taxon>Flavobacteriia</taxon>
        <taxon>Flavobacteriales</taxon>
        <taxon>Flavobacteriaceae</taxon>
        <taxon>Flavobacterium</taxon>
    </lineage>
</organism>
<reference evidence="1 2" key="1">
    <citation type="submission" date="2018-06" db="EMBL/GenBank/DDBJ databases">
        <title>Genomic Encyclopedia of Type Strains, Phase III (KMG-III): the genomes of soil and plant-associated and newly described type strains.</title>
        <authorList>
            <person name="Whitman W."/>
        </authorList>
    </citation>
    <scope>NUCLEOTIDE SEQUENCE [LARGE SCALE GENOMIC DNA]</scope>
    <source>
        <strain evidence="1 2">CGMCC 1.12398</strain>
    </source>
</reference>
<evidence type="ECO:0000313" key="2">
    <source>
        <dbReference type="Proteomes" id="UP000249620"/>
    </source>
</evidence>
<dbReference type="Proteomes" id="UP000249620">
    <property type="component" value="Unassembled WGS sequence"/>
</dbReference>